<dbReference type="Gene3D" id="3.90.1150.200">
    <property type="match status" value="1"/>
</dbReference>
<dbReference type="InterPro" id="IPR016786">
    <property type="entry name" value="YdeI_bac"/>
</dbReference>
<accession>A0A975A0A5</accession>
<reference evidence="2" key="1">
    <citation type="submission" date="2021-02" db="EMBL/GenBank/DDBJ databases">
        <title>Fulvivirga sp. S481 isolated from sea water.</title>
        <authorList>
            <person name="Bae S.S."/>
            <person name="Baek K."/>
        </authorList>
    </citation>
    <scope>NUCLEOTIDE SEQUENCE</scope>
    <source>
        <strain evidence="2">S481</strain>
    </source>
</reference>
<gene>
    <name evidence="2" type="ORF">JR347_15815</name>
</gene>
<dbReference type="Pfam" id="PF08818">
    <property type="entry name" value="DUF1801"/>
    <property type="match status" value="1"/>
</dbReference>
<feature type="domain" description="YdhG-like" evidence="1">
    <location>
        <begin position="13"/>
        <end position="109"/>
    </location>
</feature>
<dbReference type="KEGG" id="fuv:JR347_15815"/>
<dbReference type="RefSeq" id="WP_205721554.1">
    <property type="nucleotide sequence ID" value="NZ_CP070608.1"/>
</dbReference>
<dbReference type="AlphaFoldDB" id="A0A975A0A5"/>
<dbReference type="PIRSF" id="PIRSF021308">
    <property type="entry name" value="UCP021308"/>
    <property type="match status" value="1"/>
</dbReference>
<dbReference type="InterPro" id="IPR014922">
    <property type="entry name" value="YdhG-like"/>
</dbReference>
<proteinExistence type="predicted"/>
<evidence type="ECO:0000313" key="3">
    <source>
        <dbReference type="Proteomes" id="UP000662783"/>
    </source>
</evidence>
<sequence>MNVDEYLKVNRAHQQELTLLRGILLSCGLKETIKWGMPVYTIGGKNIVGMSSFKSYFGLWFFQGALLKDSHNVLVNAQDGKTKAMRQWRFTNSTEVDEELVKSYVMEAIKNQKAGKEIKPERKPLIIPDLLVEALNDDQSLKKAFEKFTLSKQREFADYIKDAKQEQTKLARLKKIKPYILSGTGLNDKYKK</sequence>
<protein>
    <submittedName>
        <fullName evidence="2">DUF1801 domain-containing protein</fullName>
    </submittedName>
</protein>
<dbReference type="Proteomes" id="UP000662783">
    <property type="component" value="Chromosome"/>
</dbReference>
<organism evidence="2 3">
    <name type="scientific">Fulvivirga lutea</name>
    <dbReference type="NCBI Taxonomy" id="2810512"/>
    <lineage>
        <taxon>Bacteria</taxon>
        <taxon>Pseudomonadati</taxon>
        <taxon>Bacteroidota</taxon>
        <taxon>Cytophagia</taxon>
        <taxon>Cytophagales</taxon>
        <taxon>Fulvivirgaceae</taxon>
        <taxon>Fulvivirga</taxon>
    </lineage>
</organism>
<keyword evidence="3" id="KW-1185">Reference proteome</keyword>
<dbReference type="Pfam" id="PF13376">
    <property type="entry name" value="OmdA"/>
    <property type="match status" value="1"/>
</dbReference>
<name>A0A975A0A5_9BACT</name>
<dbReference type="EMBL" id="CP070608">
    <property type="protein sequence ID" value="QSE97041.1"/>
    <property type="molecule type" value="Genomic_DNA"/>
</dbReference>
<evidence type="ECO:0000259" key="1">
    <source>
        <dbReference type="Pfam" id="PF08818"/>
    </source>
</evidence>
<dbReference type="SUPFAM" id="SSF159888">
    <property type="entry name" value="YdhG-like"/>
    <property type="match status" value="1"/>
</dbReference>
<evidence type="ECO:0000313" key="2">
    <source>
        <dbReference type="EMBL" id="QSE97041.1"/>
    </source>
</evidence>